<name>A0A836BY51_9CHLO</name>
<dbReference type="EMBL" id="JAEHOE010000043">
    <property type="protein sequence ID" value="KAG2492627.1"/>
    <property type="molecule type" value="Genomic_DNA"/>
</dbReference>
<evidence type="ECO:0000256" key="1">
    <source>
        <dbReference type="SAM" id="MobiDB-lite"/>
    </source>
</evidence>
<proteinExistence type="predicted"/>
<organism evidence="3 4">
    <name type="scientific">Edaphochlamys debaryana</name>
    <dbReference type="NCBI Taxonomy" id="47281"/>
    <lineage>
        <taxon>Eukaryota</taxon>
        <taxon>Viridiplantae</taxon>
        <taxon>Chlorophyta</taxon>
        <taxon>core chlorophytes</taxon>
        <taxon>Chlorophyceae</taxon>
        <taxon>CS clade</taxon>
        <taxon>Chlamydomonadales</taxon>
        <taxon>Chlamydomonadales incertae sedis</taxon>
        <taxon>Edaphochlamys</taxon>
    </lineage>
</organism>
<dbReference type="OrthoDB" id="10258692at2759"/>
<accession>A0A836BY51</accession>
<dbReference type="InterPro" id="IPR001005">
    <property type="entry name" value="SANT/Myb"/>
</dbReference>
<gene>
    <name evidence="3" type="ORF">HYH03_009043</name>
</gene>
<evidence type="ECO:0000313" key="4">
    <source>
        <dbReference type="Proteomes" id="UP000612055"/>
    </source>
</evidence>
<feature type="domain" description="Myb-like" evidence="2">
    <location>
        <begin position="203"/>
        <end position="255"/>
    </location>
</feature>
<evidence type="ECO:0000259" key="2">
    <source>
        <dbReference type="PROSITE" id="PS50090"/>
    </source>
</evidence>
<dbReference type="Pfam" id="PF00249">
    <property type="entry name" value="Myb_DNA-binding"/>
    <property type="match status" value="1"/>
</dbReference>
<reference evidence="3" key="1">
    <citation type="journal article" date="2020" name="bioRxiv">
        <title>Comparative genomics of Chlamydomonas.</title>
        <authorList>
            <person name="Craig R.J."/>
            <person name="Hasan A.R."/>
            <person name="Ness R.W."/>
            <person name="Keightley P.D."/>
        </authorList>
    </citation>
    <scope>NUCLEOTIDE SEQUENCE</scope>
    <source>
        <strain evidence="3">CCAP 11/70</strain>
    </source>
</reference>
<evidence type="ECO:0000313" key="3">
    <source>
        <dbReference type="EMBL" id="KAG2492627.1"/>
    </source>
</evidence>
<protein>
    <recommendedName>
        <fullName evidence="2">Myb-like domain-containing protein</fullName>
    </recommendedName>
</protein>
<dbReference type="InterPro" id="IPR009057">
    <property type="entry name" value="Homeodomain-like_sf"/>
</dbReference>
<dbReference type="CDD" id="cd00167">
    <property type="entry name" value="SANT"/>
    <property type="match status" value="1"/>
</dbReference>
<dbReference type="SUPFAM" id="SSF46689">
    <property type="entry name" value="Homeodomain-like"/>
    <property type="match status" value="1"/>
</dbReference>
<dbReference type="Gene3D" id="1.10.10.60">
    <property type="entry name" value="Homeodomain-like"/>
    <property type="match status" value="1"/>
</dbReference>
<dbReference type="AlphaFoldDB" id="A0A836BY51"/>
<sequence>MPDLERERMALIRRNQEMLAKLGVQNAVADLRKAAAAEAAGANGASAERRPGPARPKRAAPEEVGPARRSTRLAAGPPSHGDADAAEAEDAEGRSAGAVKGVGIMTQEEYLASKGLPVPADAFATDGHFRGWVAPDVVQRFGLAGSAAEAWEAGGGGQFKRKITKADVPAQFRSKGWSEARAFAAGQLHKNPNAFFYRHPAPDREQATGEWTQEEHDLFVQTARKHGVGDKWGLFASYIPNRVGYQCSAYYVQVIVPSGLILDKRYRMDAWGDAVFMGKRARDD</sequence>
<dbReference type="PROSITE" id="PS50090">
    <property type="entry name" value="MYB_LIKE"/>
    <property type="match status" value="1"/>
</dbReference>
<feature type="compositionally biased region" description="Low complexity" evidence="1">
    <location>
        <begin position="36"/>
        <end position="46"/>
    </location>
</feature>
<dbReference type="Proteomes" id="UP000612055">
    <property type="component" value="Unassembled WGS sequence"/>
</dbReference>
<dbReference type="SMART" id="SM00717">
    <property type="entry name" value="SANT"/>
    <property type="match status" value="1"/>
</dbReference>
<keyword evidence="4" id="KW-1185">Reference proteome</keyword>
<comment type="caution">
    <text evidence="3">The sequence shown here is derived from an EMBL/GenBank/DDBJ whole genome shotgun (WGS) entry which is preliminary data.</text>
</comment>
<feature type="region of interest" description="Disordered" evidence="1">
    <location>
        <begin position="33"/>
        <end position="94"/>
    </location>
</feature>